<proteinExistence type="predicted"/>
<dbReference type="GO" id="GO:0008168">
    <property type="term" value="F:methyltransferase activity"/>
    <property type="evidence" value="ECO:0007669"/>
    <property type="project" value="UniProtKB-KW"/>
</dbReference>
<dbReference type="InterPro" id="IPR029063">
    <property type="entry name" value="SAM-dependent_MTases_sf"/>
</dbReference>
<keyword evidence="2" id="KW-0808">Transferase</keyword>
<organism evidence="3 4">
    <name type="scientific">Sporisorium graminicola</name>
    <dbReference type="NCBI Taxonomy" id="280036"/>
    <lineage>
        <taxon>Eukaryota</taxon>
        <taxon>Fungi</taxon>
        <taxon>Dikarya</taxon>
        <taxon>Basidiomycota</taxon>
        <taxon>Ustilaginomycotina</taxon>
        <taxon>Ustilaginomycetes</taxon>
        <taxon>Ustilaginales</taxon>
        <taxon>Ustilaginaceae</taxon>
        <taxon>Sporisorium</taxon>
    </lineage>
</organism>
<protein>
    <recommendedName>
        <fullName evidence="5">U6 small nuclear RNA (adenine-(43)-N(6))-methyltransferase</fullName>
    </recommendedName>
</protein>
<sequence length="494" mass="54418">MLRPRIDPRIYRSKTPNFRQLAIKYSSTFGVFVKDEGGYEAKIDFHDADAVRCLAQTLLLDDFGIRATLSPSNLCPMIPNRLAYISLIHELLSWTLPTWHLLHHFQRCPLDATVRGLDIGTGASAIYPVLGAACFAAWRFVGTDIDEGSLEYARQHVVDCAADEVKGRIALLRVGEDEAFVSGQETGGLDFTMCNPPFYSSRQEMDELARFKKQPANAVCHGTPSEMIVSGGEVCFVQRMIQESLAARKKVLWWTCMLGKLSSVVTLSGELKQLGKEGKVAGWVVHELSTGGGRTKRWVIMWTAAAATALRIPDTLSRDGLPGTLEKTKPVSAERCGNVLKLGSDWTRKELLAVTTRILNELEGCSIYPSAYQQLQGGHARSTHTALTADTGTIDVIVTRESWTRKARRAKLQTTDTTPASNPRASIAGPLLMARISFRESQTNRSEESGETGGLVVKVSWTYGMDAVKFESFAMFLLAAVERRVVEDSPTPSQ</sequence>
<dbReference type="PANTHER" id="PTHR13393">
    <property type="entry name" value="SAM-DEPENDENT METHYLTRANSFERASE"/>
    <property type="match status" value="1"/>
</dbReference>
<dbReference type="GO" id="GO:0005634">
    <property type="term" value="C:nucleus"/>
    <property type="evidence" value="ECO:0007669"/>
    <property type="project" value="TreeGrafter"/>
</dbReference>
<dbReference type="GO" id="GO:0070475">
    <property type="term" value="P:rRNA base methylation"/>
    <property type="evidence" value="ECO:0007669"/>
    <property type="project" value="TreeGrafter"/>
</dbReference>
<keyword evidence="4" id="KW-1185">Reference proteome</keyword>
<evidence type="ECO:0000256" key="1">
    <source>
        <dbReference type="ARBA" id="ARBA00022603"/>
    </source>
</evidence>
<dbReference type="Pfam" id="PF05971">
    <property type="entry name" value="Methyltransf_10"/>
    <property type="match status" value="1"/>
</dbReference>
<accession>A0A4U7L1D9</accession>
<reference evidence="3 4" key="1">
    <citation type="submission" date="2019-05" db="EMBL/GenBank/DDBJ databases">
        <title>Sporisorium graminicola CBS 10092 draft sequencing and annotation.</title>
        <authorList>
            <person name="Solano-Gonzalez S."/>
            <person name="Caddick M.X."/>
            <person name="Darby A."/>
        </authorList>
    </citation>
    <scope>NUCLEOTIDE SEQUENCE [LARGE SCALE GENOMIC DNA]</scope>
    <source>
        <strain evidence="3 4">CBS 10092</strain>
    </source>
</reference>
<dbReference type="GeneID" id="40724258"/>
<dbReference type="Gene3D" id="3.40.50.150">
    <property type="entry name" value="Vaccinia Virus protein VP39"/>
    <property type="match status" value="1"/>
</dbReference>
<dbReference type="Proteomes" id="UP000306050">
    <property type="component" value="Chromosome SGRAM_11"/>
</dbReference>
<evidence type="ECO:0008006" key="5">
    <source>
        <dbReference type="Google" id="ProtNLM"/>
    </source>
</evidence>
<dbReference type="CDD" id="cd02440">
    <property type="entry name" value="AdoMet_MTases"/>
    <property type="match status" value="1"/>
</dbReference>
<dbReference type="AlphaFoldDB" id="A0A4U7L1D9"/>
<dbReference type="PANTHER" id="PTHR13393:SF0">
    <property type="entry name" value="RNA N6-ADENOSINE-METHYLTRANSFERASE METTL16"/>
    <property type="match status" value="1"/>
</dbReference>
<dbReference type="InterPro" id="IPR010286">
    <property type="entry name" value="METTL16/RlmF"/>
</dbReference>
<dbReference type="SUPFAM" id="SSF53335">
    <property type="entry name" value="S-adenosyl-L-methionine-dependent methyltransferases"/>
    <property type="match status" value="1"/>
</dbReference>
<gene>
    <name evidence="3" type="ORF">EX895_001363</name>
</gene>
<dbReference type="KEGG" id="sgra:EX895_001363"/>
<evidence type="ECO:0000313" key="3">
    <source>
        <dbReference type="EMBL" id="TKY89578.1"/>
    </source>
</evidence>
<keyword evidence="1" id="KW-0489">Methyltransferase</keyword>
<name>A0A4U7L1D9_9BASI</name>
<comment type="caution">
    <text evidence="3">The sequence shown here is derived from an EMBL/GenBank/DDBJ whole genome shotgun (WGS) entry which is preliminary data.</text>
</comment>
<dbReference type="EMBL" id="SRRM01000004">
    <property type="protein sequence ID" value="TKY89578.1"/>
    <property type="molecule type" value="Genomic_DNA"/>
</dbReference>
<dbReference type="RefSeq" id="XP_029741563.1">
    <property type="nucleotide sequence ID" value="XM_029881962.1"/>
</dbReference>
<evidence type="ECO:0000313" key="4">
    <source>
        <dbReference type="Proteomes" id="UP000306050"/>
    </source>
</evidence>
<dbReference type="OrthoDB" id="514248at2759"/>
<evidence type="ECO:0000256" key="2">
    <source>
        <dbReference type="ARBA" id="ARBA00022679"/>
    </source>
</evidence>